<evidence type="ECO:0000313" key="1">
    <source>
        <dbReference type="EMBL" id="KAB1884054.1"/>
    </source>
</evidence>
<protein>
    <submittedName>
        <fullName evidence="1">Uncharacterized protein</fullName>
    </submittedName>
</protein>
<evidence type="ECO:0000313" key="2">
    <source>
        <dbReference type="Proteomes" id="UP000436027"/>
    </source>
</evidence>
<dbReference type="EMBL" id="WAAQ01000002">
    <property type="protein sequence ID" value="KAB1884054.1"/>
    <property type="molecule type" value="Genomic_DNA"/>
</dbReference>
<dbReference type="Proteomes" id="UP000436027">
    <property type="component" value="Unassembled WGS sequence"/>
</dbReference>
<proteinExistence type="predicted"/>
<accession>A0AAD3ZYD5</accession>
<dbReference type="AlphaFoldDB" id="A0AAD3ZYD5"/>
<organism evidence="1 2">
    <name type="scientific">Microbacterium maritypicum</name>
    <name type="common">Microbacterium liquefaciens</name>
    <dbReference type="NCBI Taxonomy" id="33918"/>
    <lineage>
        <taxon>Bacteria</taxon>
        <taxon>Bacillati</taxon>
        <taxon>Actinomycetota</taxon>
        <taxon>Actinomycetes</taxon>
        <taxon>Micrococcales</taxon>
        <taxon>Microbacteriaceae</taxon>
        <taxon>Microbacterium</taxon>
    </lineage>
</organism>
<reference evidence="1 2" key="1">
    <citation type="submission" date="2019-09" db="EMBL/GenBank/DDBJ databases">
        <title>Whole genome sequencing of Microbacterium maritypicum.</title>
        <authorList>
            <person name="Lenchi N."/>
        </authorList>
    </citation>
    <scope>NUCLEOTIDE SEQUENCE [LARGE SCALE GENOMIC DNA]</scope>
    <source>
        <strain evidence="1 2">DSM 12512</strain>
    </source>
</reference>
<sequence length="74" mass="8155">MDGWWANLPHETREWLIAHNGEPLPDNVASTVRDAGTTFDYAAGWDDSGTTITLTDRAIDWIEAVANDEDPTAP</sequence>
<name>A0AAD3ZYD5_MICMQ</name>
<gene>
    <name evidence="1" type="ORF">F6W70_13650</name>
</gene>
<comment type="caution">
    <text evidence="1">The sequence shown here is derived from an EMBL/GenBank/DDBJ whole genome shotgun (WGS) entry which is preliminary data.</text>
</comment>